<evidence type="ECO:0000259" key="4">
    <source>
        <dbReference type="Pfam" id="PF00535"/>
    </source>
</evidence>
<keyword evidence="3" id="KW-0808">Transferase</keyword>
<dbReference type="Proteomes" id="UP001597413">
    <property type="component" value="Unassembled WGS sequence"/>
</dbReference>
<dbReference type="PANTHER" id="PTHR43685">
    <property type="entry name" value="GLYCOSYLTRANSFERASE"/>
    <property type="match status" value="1"/>
</dbReference>
<dbReference type="InterPro" id="IPR029044">
    <property type="entry name" value="Nucleotide-diphossugar_trans"/>
</dbReference>
<dbReference type="InterPro" id="IPR001173">
    <property type="entry name" value="Glyco_trans_2-like"/>
</dbReference>
<gene>
    <name evidence="5" type="ORF">ACFSM0_15695</name>
</gene>
<keyword evidence="2" id="KW-0328">Glycosyltransferase</keyword>
<sequence length="633" mass="67734">MSPASAQEMAQLHARGLFDAAWYGARHPDVLRSGLAPEAHFCRIGWALGRDPGPGFSTTFYRAAHADVTAAGLDPLRHYLTSGWREGRATTPPAGAMVRQDALAEVSRLRQLLETGGLTEGPSHALARHAGHGGAAGAAAAEALGFWHLQAGAPDQALRWFDRGLALAPGAAQHLRLDPVRMIAAQQAGEAAQAKAIAAAAPESAALALAQTRLATDDAARLACLNRAFAPAGLAPLALIEGPLPAFDRLTATAPEGQTGGPLVTVLLAARNAQATLPAALRSLSRQSWQALEILVIDDASTDETAAIVTRAATQDPRIRLMSLPQNLGAYGARNAGLAMAQGAYVTLHDADDWAHPERIARQMKVLRTHAGLAGTMSLQARLRPDLSLSRWTGTGEMLFENMPSLLVPTELMRKVLGGWDRVRVSADSELLRRLRHLFGPGAVATLPEGPLALQRDDGRNATADSATGMGWFYYGARREYYEAQLWHHRQARALHYDPARNARPFPAPAPLLPGHRTDAVSTVHHVYAGLMSVADEGLDQLLHWLDEDRRAGRSAALVPLYATGAGALTLHPLLRARVDGAALRVLCFGERVRCTRYRRLPGQAIDEPHRYLPELDEGARAVLRPGAVPAAA</sequence>
<evidence type="ECO:0000256" key="2">
    <source>
        <dbReference type="ARBA" id="ARBA00022676"/>
    </source>
</evidence>
<evidence type="ECO:0000313" key="6">
    <source>
        <dbReference type="Proteomes" id="UP001597413"/>
    </source>
</evidence>
<dbReference type="Pfam" id="PF00535">
    <property type="entry name" value="Glycos_transf_2"/>
    <property type="match status" value="1"/>
</dbReference>
<evidence type="ECO:0000313" key="5">
    <source>
        <dbReference type="EMBL" id="MFD2175537.1"/>
    </source>
</evidence>
<comment type="similarity">
    <text evidence="1">Belongs to the glycosyltransferase 2 family.</text>
</comment>
<feature type="domain" description="Glycosyltransferase 2-like" evidence="4">
    <location>
        <begin position="265"/>
        <end position="369"/>
    </location>
</feature>
<dbReference type="RefSeq" id="WP_377392551.1">
    <property type="nucleotide sequence ID" value="NZ_JBHUIX010000014.1"/>
</dbReference>
<dbReference type="SUPFAM" id="SSF53448">
    <property type="entry name" value="Nucleotide-diphospho-sugar transferases"/>
    <property type="match status" value="1"/>
</dbReference>
<dbReference type="EMBL" id="JBHUIX010000014">
    <property type="protein sequence ID" value="MFD2175537.1"/>
    <property type="molecule type" value="Genomic_DNA"/>
</dbReference>
<dbReference type="InterPro" id="IPR050834">
    <property type="entry name" value="Glycosyltransf_2"/>
</dbReference>
<evidence type="ECO:0000256" key="3">
    <source>
        <dbReference type="ARBA" id="ARBA00022679"/>
    </source>
</evidence>
<name>A0ABW5AB66_9RHOB</name>
<comment type="caution">
    <text evidence="5">The sequence shown here is derived from an EMBL/GenBank/DDBJ whole genome shotgun (WGS) entry which is preliminary data.</text>
</comment>
<keyword evidence="6" id="KW-1185">Reference proteome</keyword>
<dbReference type="Gene3D" id="3.90.550.10">
    <property type="entry name" value="Spore Coat Polysaccharide Biosynthesis Protein SpsA, Chain A"/>
    <property type="match status" value="1"/>
</dbReference>
<protein>
    <submittedName>
        <fullName evidence="5">Glycosyltransferase family 2 protein</fullName>
    </submittedName>
</protein>
<dbReference type="PANTHER" id="PTHR43685:SF5">
    <property type="entry name" value="GLYCOSYLTRANSFERASE EPSE-RELATED"/>
    <property type="match status" value="1"/>
</dbReference>
<reference evidence="6" key="1">
    <citation type="journal article" date="2019" name="Int. J. Syst. Evol. Microbiol.">
        <title>The Global Catalogue of Microorganisms (GCM) 10K type strain sequencing project: providing services to taxonomists for standard genome sequencing and annotation.</title>
        <authorList>
            <consortium name="The Broad Institute Genomics Platform"/>
            <consortium name="The Broad Institute Genome Sequencing Center for Infectious Disease"/>
            <person name="Wu L."/>
            <person name="Ma J."/>
        </authorList>
    </citation>
    <scope>NUCLEOTIDE SEQUENCE [LARGE SCALE GENOMIC DNA]</scope>
    <source>
        <strain evidence="6">CCUG 55131</strain>
    </source>
</reference>
<accession>A0ABW5AB66</accession>
<evidence type="ECO:0000256" key="1">
    <source>
        <dbReference type="ARBA" id="ARBA00006739"/>
    </source>
</evidence>
<proteinExistence type="inferred from homology"/>
<dbReference type="CDD" id="cd00761">
    <property type="entry name" value="Glyco_tranf_GTA_type"/>
    <property type="match status" value="1"/>
</dbReference>
<organism evidence="5 6">
    <name type="scientific">Rhodobacter lacus</name>
    <dbReference type="NCBI Taxonomy" id="1641972"/>
    <lineage>
        <taxon>Bacteria</taxon>
        <taxon>Pseudomonadati</taxon>
        <taxon>Pseudomonadota</taxon>
        <taxon>Alphaproteobacteria</taxon>
        <taxon>Rhodobacterales</taxon>
        <taxon>Rhodobacter group</taxon>
        <taxon>Rhodobacter</taxon>
    </lineage>
</organism>